<reference evidence="2" key="1">
    <citation type="submission" date="2019-12" db="EMBL/GenBank/DDBJ databases">
        <title>Genome sequencing and annotation of Brassica cretica.</title>
        <authorList>
            <person name="Studholme D.J."/>
            <person name="Sarris P."/>
        </authorList>
    </citation>
    <scope>NUCLEOTIDE SEQUENCE</scope>
    <source>
        <strain evidence="2">PFS-109/04</strain>
        <tissue evidence="2">Leaf</tissue>
    </source>
</reference>
<proteinExistence type="predicted"/>
<dbReference type="AlphaFoldDB" id="A0A8S9S6S2"/>
<protein>
    <submittedName>
        <fullName evidence="2">Uncharacterized protein</fullName>
    </submittedName>
</protein>
<dbReference type="EMBL" id="QGKX02000088">
    <property type="protein sequence ID" value="KAF3587942.1"/>
    <property type="molecule type" value="Genomic_DNA"/>
</dbReference>
<feature type="compositionally biased region" description="Basic and acidic residues" evidence="1">
    <location>
        <begin position="1"/>
        <end position="15"/>
    </location>
</feature>
<organism evidence="2 3">
    <name type="scientific">Brassica cretica</name>
    <name type="common">Mustard</name>
    <dbReference type="NCBI Taxonomy" id="69181"/>
    <lineage>
        <taxon>Eukaryota</taxon>
        <taxon>Viridiplantae</taxon>
        <taxon>Streptophyta</taxon>
        <taxon>Embryophyta</taxon>
        <taxon>Tracheophyta</taxon>
        <taxon>Spermatophyta</taxon>
        <taxon>Magnoliopsida</taxon>
        <taxon>eudicotyledons</taxon>
        <taxon>Gunneridae</taxon>
        <taxon>Pentapetalae</taxon>
        <taxon>rosids</taxon>
        <taxon>malvids</taxon>
        <taxon>Brassicales</taxon>
        <taxon>Brassicaceae</taxon>
        <taxon>Brassiceae</taxon>
        <taxon>Brassica</taxon>
    </lineage>
</organism>
<feature type="region of interest" description="Disordered" evidence="1">
    <location>
        <begin position="1"/>
        <end position="101"/>
    </location>
</feature>
<gene>
    <name evidence="2" type="ORF">F2Q69_00028289</name>
</gene>
<sequence>MGKHEEKWQRHDGGPGRRRPGQTGPGRKISPERSAETDHSADGNRRQHQSAKLNQRARASVDRPRMTSAGEGSSRVWTRRATRMMGADQTRQRILSREVEF</sequence>
<comment type="caution">
    <text evidence="2">The sequence shown here is derived from an EMBL/GenBank/DDBJ whole genome shotgun (WGS) entry which is preliminary data.</text>
</comment>
<accession>A0A8S9S6S2</accession>
<evidence type="ECO:0000313" key="2">
    <source>
        <dbReference type="EMBL" id="KAF3587942.1"/>
    </source>
</evidence>
<evidence type="ECO:0000256" key="1">
    <source>
        <dbReference type="SAM" id="MobiDB-lite"/>
    </source>
</evidence>
<evidence type="ECO:0000313" key="3">
    <source>
        <dbReference type="Proteomes" id="UP000712600"/>
    </source>
</evidence>
<name>A0A8S9S6S2_BRACR</name>
<feature type="compositionally biased region" description="Basic and acidic residues" evidence="1">
    <location>
        <begin position="29"/>
        <end position="45"/>
    </location>
</feature>
<dbReference type="Proteomes" id="UP000712600">
    <property type="component" value="Unassembled WGS sequence"/>
</dbReference>